<dbReference type="GO" id="GO:0016747">
    <property type="term" value="F:acyltransferase activity, transferring groups other than amino-acyl groups"/>
    <property type="evidence" value="ECO:0007669"/>
    <property type="project" value="InterPro"/>
</dbReference>
<dbReference type="SUPFAM" id="SSF55729">
    <property type="entry name" value="Acyl-CoA N-acyltransferases (Nat)"/>
    <property type="match status" value="1"/>
</dbReference>
<organism evidence="2 3">
    <name type="scientific">Duganella sacchari</name>
    <dbReference type="NCBI Taxonomy" id="551987"/>
    <lineage>
        <taxon>Bacteria</taxon>
        <taxon>Pseudomonadati</taxon>
        <taxon>Pseudomonadota</taxon>
        <taxon>Betaproteobacteria</taxon>
        <taxon>Burkholderiales</taxon>
        <taxon>Oxalobacteraceae</taxon>
        <taxon>Telluria group</taxon>
        <taxon>Duganella</taxon>
    </lineage>
</organism>
<dbReference type="RefSeq" id="WP_072787718.1">
    <property type="nucleotide sequence ID" value="NZ_FRCX01000011.1"/>
</dbReference>
<name>A0A1M7R5S6_9BURK</name>
<dbReference type="Gene3D" id="3.40.630.30">
    <property type="match status" value="1"/>
</dbReference>
<evidence type="ECO:0000259" key="1">
    <source>
        <dbReference type="PROSITE" id="PS51186"/>
    </source>
</evidence>
<evidence type="ECO:0000313" key="3">
    <source>
        <dbReference type="Proteomes" id="UP000184339"/>
    </source>
</evidence>
<dbReference type="InterPro" id="IPR000182">
    <property type="entry name" value="GNAT_dom"/>
</dbReference>
<sequence>MKIRTLQTDDVERLLAFELENRSWFEQHVEARDPSFYSHAGVAAHIADYLSSHAAGAMHPCVLTSDDGTAIIGRANLRHINREAGTGEVGYRIAHREARKGLASGALMHLQELARTQYGLRILNAWISEQNAGSRRVMDKCSFTRDALAAPVVVQVNGADHASHLYQCRL</sequence>
<accession>A0A1M7R5S6</accession>
<reference evidence="3" key="1">
    <citation type="submission" date="2016-11" db="EMBL/GenBank/DDBJ databases">
        <authorList>
            <person name="Varghese N."/>
            <person name="Submissions S."/>
        </authorList>
    </citation>
    <scope>NUCLEOTIDE SEQUENCE [LARGE SCALE GENOMIC DNA]</scope>
    <source>
        <strain evidence="3">Sac-22</strain>
    </source>
</reference>
<protein>
    <submittedName>
        <fullName evidence="2">Ribosomal-protein-alanine N-acetyltransferase</fullName>
    </submittedName>
</protein>
<keyword evidence="3" id="KW-1185">Reference proteome</keyword>
<dbReference type="AlphaFoldDB" id="A0A1M7R5S6"/>
<feature type="domain" description="N-acetyltransferase" evidence="1">
    <location>
        <begin position="1"/>
        <end position="170"/>
    </location>
</feature>
<dbReference type="PANTHER" id="PTHR43792">
    <property type="entry name" value="GNAT FAMILY, PUTATIVE (AFU_ORTHOLOGUE AFUA_3G00765)-RELATED-RELATED"/>
    <property type="match status" value="1"/>
</dbReference>
<dbReference type="EMBL" id="FRCX01000011">
    <property type="protein sequence ID" value="SHN40807.1"/>
    <property type="molecule type" value="Genomic_DNA"/>
</dbReference>
<proteinExistence type="predicted"/>
<dbReference type="Proteomes" id="UP000184339">
    <property type="component" value="Unassembled WGS sequence"/>
</dbReference>
<dbReference type="STRING" id="551987.SAMN05192549_11193"/>
<dbReference type="InterPro" id="IPR016181">
    <property type="entry name" value="Acyl_CoA_acyltransferase"/>
</dbReference>
<dbReference type="Pfam" id="PF13302">
    <property type="entry name" value="Acetyltransf_3"/>
    <property type="match status" value="1"/>
</dbReference>
<dbReference type="InterPro" id="IPR051531">
    <property type="entry name" value="N-acetyltransferase"/>
</dbReference>
<evidence type="ECO:0000313" key="2">
    <source>
        <dbReference type="EMBL" id="SHN40807.1"/>
    </source>
</evidence>
<dbReference type="OrthoDB" id="9801656at2"/>
<gene>
    <name evidence="2" type="ORF">SAMN05192549_11193</name>
</gene>
<keyword evidence="2" id="KW-0808">Transferase</keyword>
<dbReference type="PROSITE" id="PS51186">
    <property type="entry name" value="GNAT"/>
    <property type="match status" value="1"/>
</dbReference>